<evidence type="ECO:0000313" key="9">
    <source>
        <dbReference type="Proteomes" id="UP001501586"/>
    </source>
</evidence>
<keyword evidence="9" id="KW-1185">Reference proteome</keyword>
<dbReference type="EMBL" id="BAABAZ010000012">
    <property type="protein sequence ID" value="GAA4285277.1"/>
    <property type="molecule type" value="Genomic_DNA"/>
</dbReference>
<dbReference type="PANTHER" id="PTHR37820">
    <property type="entry name" value="CELL DIVISION PROTEIN DIVIB"/>
    <property type="match status" value="1"/>
</dbReference>
<dbReference type="Pfam" id="PF08478">
    <property type="entry name" value="POTRA_1"/>
    <property type="match status" value="1"/>
</dbReference>
<sequence>MTTLSLSDRLAQRRRRRMLRWGIGAAVVAALAALLSVAWFTPVLELRSVEVTGGELTDPEEVRESVLSAHAGTPLPRIRLGALEGQLLDDYPKAAEIRARWSGPNSLRISVTDRRPVLAVPDAGRWDRYDGEGNRIDSVTAEPELPVLELDGVVDIPAAITSAVQFMAAVPEAERANIVSMTAGSPEDLRIVYLHEEDEVTIVFGSPEDAARKFEVARALLGTGPKTIDVSVPEVPVTS</sequence>
<dbReference type="InterPro" id="IPR013685">
    <property type="entry name" value="POTRA_FtsQ_type"/>
</dbReference>
<dbReference type="InterPro" id="IPR050487">
    <property type="entry name" value="FtsQ_DivIB"/>
</dbReference>
<evidence type="ECO:0000259" key="7">
    <source>
        <dbReference type="Pfam" id="PF08478"/>
    </source>
</evidence>
<evidence type="ECO:0000256" key="2">
    <source>
        <dbReference type="ARBA" id="ARBA00022618"/>
    </source>
</evidence>
<keyword evidence="3 6" id="KW-0812">Transmembrane</keyword>
<dbReference type="Proteomes" id="UP001501586">
    <property type="component" value="Unassembled WGS sequence"/>
</dbReference>
<organism evidence="8 9">
    <name type="scientific">Brevibacterium daeguense</name>
    <dbReference type="NCBI Taxonomy" id="909936"/>
    <lineage>
        <taxon>Bacteria</taxon>
        <taxon>Bacillati</taxon>
        <taxon>Actinomycetota</taxon>
        <taxon>Actinomycetes</taxon>
        <taxon>Micrococcales</taxon>
        <taxon>Brevibacteriaceae</taxon>
        <taxon>Brevibacterium</taxon>
    </lineage>
</organism>
<reference evidence="9" key="1">
    <citation type="journal article" date="2019" name="Int. J. Syst. Evol. Microbiol.">
        <title>The Global Catalogue of Microorganisms (GCM) 10K type strain sequencing project: providing services to taxonomists for standard genome sequencing and annotation.</title>
        <authorList>
            <consortium name="The Broad Institute Genomics Platform"/>
            <consortium name="The Broad Institute Genome Sequencing Center for Infectious Disease"/>
            <person name="Wu L."/>
            <person name="Ma J."/>
        </authorList>
    </citation>
    <scope>NUCLEOTIDE SEQUENCE [LARGE SCALE GENOMIC DNA]</scope>
    <source>
        <strain evidence="9">JCM 17458</strain>
    </source>
</reference>
<evidence type="ECO:0000256" key="1">
    <source>
        <dbReference type="ARBA" id="ARBA00022475"/>
    </source>
</evidence>
<keyword evidence="2" id="KW-0132">Cell division</keyword>
<keyword evidence="4 6" id="KW-1133">Transmembrane helix</keyword>
<protein>
    <recommendedName>
        <fullName evidence="7">POTRA domain-containing protein</fullName>
    </recommendedName>
</protein>
<evidence type="ECO:0000256" key="3">
    <source>
        <dbReference type="ARBA" id="ARBA00022692"/>
    </source>
</evidence>
<keyword evidence="5" id="KW-0131">Cell cycle</keyword>
<comment type="caution">
    <text evidence="8">The sequence shown here is derived from an EMBL/GenBank/DDBJ whole genome shotgun (WGS) entry which is preliminary data.</text>
</comment>
<name>A0ABP8ENB3_9MICO</name>
<keyword evidence="1" id="KW-1003">Cell membrane</keyword>
<feature type="transmembrane region" description="Helical" evidence="6">
    <location>
        <begin position="21"/>
        <end position="40"/>
    </location>
</feature>
<evidence type="ECO:0000313" key="8">
    <source>
        <dbReference type="EMBL" id="GAA4285277.1"/>
    </source>
</evidence>
<proteinExistence type="predicted"/>
<accession>A0ABP8ENB3</accession>
<keyword evidence="6" id="KW-0472">Membrane</keyword>
<dbReference type="PANTHER" id="PTHR37820:SF1">
    <property type="entry name" value="CELL DIVISION PROTEIN FTSQ"/>
    <property type="match status" value="1"/>
</dbReference>
<evidence type="ECO:0000256" key="6">
    <source>
        <dbReference type="SAM" id="Phobius"/>
    </source>
</evidence>
<dbReference type="RefSeq" id="WP_236863070.1">
    <property type="nucleotide sequence ID" value="NZ_BAABAZ010000012.1"/>
</dbReference>
<evidence type="ECO:0000256" key="4">
    <source>
        <dbReference type="ARBA" id="ARBA00022989"/>
    </source>
</evidence>
<feature type="domain" description="POTRA" evidence="7">
    <location>
        <begin position="46"/>
        <end position="114"/>
    </location>
</feature>
<evidence type="ECO:0000256" key="5">
    <source>
        <dbReference type="ARBA" id="ARBA00023306"/>
    </source>
</evidence>
<gene>
    <name evidence="8" type="ORF">GCM10022261_28080</name>
</gene>